<evidence type="ECO:0000313" key="11">
    <source>
        <dbReference type="RefSeq" id="XP_031389778.1"/>
    </source>
</evidence>
<protein>
    <submittedName>
        <fullName evidence="11">NAC domain-containing protein 35</fullName>
    </submittedName>
</protein>
<keyword evidence="5" id="KW-0539">Nucleus</keyword>
<evidence type="ECO:0000256" key="4">
    <source>
        <dbReference type="ARBA" id="ARBA00023163"/>
    </source>
</evidence>
<evidence type="ECO:0000256" key="6">
    <source>
        <dbReference type="SAM" id="MobiDB-lite"/>
    </source>
</evidence>
<dbReference type="Pfam" id="PF02365">
    <property type="entry name" value="NAM"/>
    <property type="match status" value="1"/>
</dbReference>
<reference evidence="8" key="2">
    <citation type="submission" date="2017-06" db="EMBL/GenBank/DDBJ databases">
        <title>The pomegranate genome and the genomics of punicalagin biosynthesis.</title>
        <authorList>
            <person name="Xu C."/>
        </authorList>
    </citation>
    <scope>NUCLEOTIDE SEQUENCE [LARGE SCALE GENOMIC DNA]</scope>
    <source>
        <tissue evidence="8">Fresh leaf</tissue>
    </source>
</reference>
<dbReference type="AlphaFoldDB" id="A0A218XJG1"/>
<dbReference type="PANTHER" id="PTHR31744">
    <property type="entry name" value="PROTEIN CUP-SHAPED COTYLEDON 2-RELATED"/>
    <property type="match status" value="1"/>
</dbReference>
<feature type="region of interest" description="Disordered" evidence="6">
    <location>
        <begin position="166"/>
        <end position="188"/>
    </location>
</feature>
<comment type="subcellular location">
    <subcellularLocation>
        <location evidence="1">Nucleus</location>
    </subcellularLocation>
</comment>
<organism evidence="8 9">
    <name type="scientific">Punica granatum</name>
    <name type="common">Pomegranate</name>
    <dbReference type="NCBI Taxonomy" id="22663"/>
    <lineage>
        <taxon>Eukaryota</taxon>
        <taxon>Viridiplantae</taxon>
        <taxon>Streptophyta</taxon>
        <taxon>Embryophyta</taxon>
        <taxon>Tracheophyta</taxon>
        <taxon>Spermatophyta</taxon>
        <taxon>Magnoliopsida</taxon>
        <taxon>eudicotyledons</taxon>
        <taxon>Gunneridae</taxon>
        <taxon>Pentapetalae</taxon>
        <taxon>rosids</taxon>
        <taxon>malvids</taxon>
        <taxon>Myrtales</taxon>
        <taxon>Lythraceae</taxon>
        <taxon>Punica</taxon>
    </lineage>
</organism>
<dbReference type="EMBL" id="MTKT01001287">
    <property type="protein sequence ID" value="OWM84829.1"/>
    <property type="molecule type" value="Genomic_DNA"/>
</dbReference>
<dbReference type="PROSITE" id="PS51005">
    <property type="entry name" value="NAC"/>
    <property type="match status" value="1"/>
</dbReference>
<reference evidence="11" key="4">
    <citation type="submission" date="2025-04" db="UniProtKB">
        <authorList>
            <consortium name="RefSeq"/>
        </authorList>
    </citation>
    <scope>IDENTIFICATION</scope>
    <source>
        <tissue evidence="11">Leaf</tissue>
    </source>
</reference>
<dbReference type="GO" id="GO:0006355">
    <property type="term" value="P:regulation of DNA-templated transcription"/>
    <property type="evidence" value="ECO:0007669"/>
    <property type="project" value="InterPro"/>
</dbReference>
<reference evidence="9" key="1">
    <citation type="journal article" date="2017" name="Plant J.">
        <title>The pomegranate (Punica granatum L.) genome and the genomics of punicalagin biosynthesis.</title>
        <authorList>
            <person name="Qin G."/>
            <person name="Xu C."/>
            <person name="Ming R."/>
            <person name="Tang H."/>
            <person name="Guyot R."/>
            <person name="Kramer E.M."/>
            <person name="Hu Y."/>
            <person name="Yi X."/>
            <person name="Qi Y."/>
            <person name="Xu X."/>
            <person name="Gao Z."/>
            <person name="Pan H."/>
            <person name="Jian J."/>
            <person name="Tian Y."/>
            <person name="Yue Z."/>
            <person name="Xu Y."/>
        </authorList>
    </citation>
    <scope>NUCLEOTIDE SEQUENCE [LARGE SCALE GENOMIC DNA]</scope>
    <source>
        <strain evidence="9">cv. Dabenzi</strain>
    </source>
</reference>
<feature type="compositionally biased region" description="Low complexity" evidence="6">
    <location>
        <begin position="175"/>
        <end position="188"/>
    </location>
</feature>
<evidence type="ECO:0000256" key="3">
    <source>
        <dbReference type="ARBA" id="ARBA00023125"/>
    </source>
</evidence>
<evidence type="ECO:0000313" key="10">
    <source>
        <dbReference type="Proteomes" id="UP000515151"/>
    </source>
</evidence>
<evidence type="ECO:0000313" key="9">
    <source>
        <dbReference type="Proteomes" id="UP000197138"/>
    </source>
</evidence>
<dbReference type="GO" id="GO:0005634">
    <property type="term" value="C:nucleus"/>
    <property type="evidence" value="ECO:0007669"/>
    <property type="project" value="UniProtKB-SubCell"/>
</dbReference>
<keyword evidence="2" id="KW-0805">Transcription regulation</keyword>
<dbReference type="Proteomes" id="UP000197138">
    <property type="component" value="Unassembled WGS sequence"/>
</dbReference>
<keyword evidence="4" id="KW-0804">Transcription</keyword>
<sequence length="379" mass="43092">MSQEDNGRDEHEHDMVMPGFRFHPTEEELVEFYLRRKVEGKRFNVELITFLDLYRYDPWELPALAAIGEKEWFFYVPRDRKYRNGDRPNRVTTSGYWKATGADRMIRGENSRPIGLKKTLVFYSGKAPKGIRTSWIMNEYRLPQHETERSQKVEISLCRVYKRPGVEDHPSLPRSSSLGTKPSSSSRLACTLSSANKKHYNIEIMERQLQAHNNASQINNENNNSSIEKMTETDGSCSSSDVSIALGLSRHDTAAYCPLVEVNNGISLLQPQPPKTNLPSASSSSSGCSLVPFTVDELHTIVNYQHQQQPEQLVHHQFYGHQSAESTQLLISPNQLSSSKIPIGTLQAAATNFSDRLWDWNPVPETNRPLPDQFGSHFK</sequence>
<dbReference type="GeneID" id="116202378"/>
<evidence type="ECO:0000256" key="2">
    <source>
        <dbReference type="ARBA" id="ARBA00023015"/>
    </source>
</evidence>
<proteinExistence type="predicted"/>
<evidence type="ECO:0000256" key="5">
    <source>
        <dbReference type="ARBA" id="ARBA00023242"/>
    </source>
</evidence>
<name>A0A218XJG1_PUNGR</name>
<feature type="domain" description="NAC" evidence="7">
    <location>
        <begin position="16"/>
        <end position="163"/>
    </location>
</feature>
<dbReference type="Proteomes" id="UP000515151">
    <property type="component" value="Chromosome 4"/>
</dbReference>
<dbReference type="GO" id="GO:0099402">
    <property type="term" value="P:plant organ development"/>
    <property type="evidence" value="ECO:0007669"/>
    <property type="project" value="UniProtKB-ARBA"/>
</dbReference>
<reference evidence="10" key="3">
    <citation type="journal article" date="2020" name="Plant Biotechnol. J.">
        <title>The pomegranate (Punica granatum L.) draft genome dissects genetic divergence between soft- and hard-seeded cultivars.</title>
        <authorList>
            <person name="Luo X."/>
            <person name="Li H."/>
            <person name="Wu Z."/>
            <person name="Yao W."/>
            <person name="Zhao P."/>
            <person name="Cao D."/>
            <person name="Yu H."/>
            <person name="Li K."/>
            <person name="Poudel K."/>
            <person name="Zhao D."/>
            <person name="Zhang F."/>
            <person name="Xia X."/>
            <person name="Chen L."/>
            <person name="Wang Q."/>
            <person name="Jing D."/>
            <person name="Cao S."/>
        </authorList>
    </citation>
    <scope>NUCLEOTIDE SEQUENCE [LARGE SCALE GENOMIC DNA]</scope>
</reference>
<dbReference type="InterPro" id="IPR036093">
    <property type="entry name" value="NAC_dom_sf"/>
</dbReference>
<evidence type="ECO:0000259" key="7">
    <source>
        <dbReference type="PROSITE" id="PS51005"/>
    </source>
</evidence>
<dbReference type="FunFam" id="2.170.150.80:FF:000007">
    <property type="entry name" value="NAC domain-containing protein 35"/>
    <property type="match status" value="1"/>
</dbReference>
<dbReference type="GO" id="GO:0003677">
    <property type="term" value="F:DNA binding"/>
    <property type="evidence" value="ECO:0007669"/>
    <property type="project" value="UniProtKB-KW"/>
</dbReference>
<gene>
    <name evidence="11" type="primary">LOC116202378</name>
    <name evidence="8" type="ORF">CDL15_Pgr027616</name>
</gene>
<dbReference type="OrthoDB" id="683555at2759"/>
<dbReference type="PANTHER" id="PTHR31744:SF194">
    <property type="entry name" value="OS01G0888300 PROTEIN"/>
    <property type="match status" value="1"/>
</dbReference>
<evidence type="ECO:0000313" key="8">
    <source>
        <dbReference type="EMBL" id="OWM84829.1"/>
    </source>
</evidence>
<keyword evidence="10" id="KW-1185">Reference proteome</keyword>
<dbReference type="RefSeq" id="XP_031389778.1">
    <property type="nucleotide sequence ID" value="XM_031533918.1"/>
</dbReference>
<dbReference type="InterPro" id="IPR003441">
    <property type="entry name" value="NAC-dom"/>
</dbReference>
<keyword evidence="3" id="KW-0238">DNA-binding</keyword>
<dbReference type="Gene3D" id="2.170.150.80">
    <property type="entry name" value="NAC domain"/>
    <property type="match status" value="1"/>
</dbReference>
<dbReference type="SUPFAM" id="SSF101941">
    <property type="entry name" value="NAC domain"/>
    <property type="match status" value="1"/>
</dbReference>
<accession>A0A218XJG1</accession>
<evidence type="ECO:0000256" key="1">
    <source>
        <dbReference type="ARBA" id="ARBA00004123"/>
    </source>
</evidence>